<dbReference type="SMART" id="SM00331">
    <property type="entry name" value="PP2C_SIG"/>
    <property type="match status" value="1"/>
</dbReference>
<dbReference type="SUPFAM" id="SSF81606">
    <property type="entry name" value="PP2C-like"/>
    <property type="match status" value="1"/>
</dbReference>
<feature type="domain" description="PPM-type phosphatase" evidence="1">
    <location>
        <begin position="5"/>
        <end position="249"/>
    </location>
</feature>
<dbReference type="AlphaFoldDB" id="A0A6L6QQK4"/>
<accession>A0A6L6QQK4</accession>
<evidence type="ECO:0000313" key="3">
    <source>
        <dbReference type="Proteomes" id="UP000472320"/>
    </source>
</evidence>
<dbReference type="PROSITE" id="PS51746">
    <property type="entry name" value="PPM_2"/>
    <property type="match status" value="1"/>
</dbReference>
<dbReference type="OrthoDB" id="9801841at2"/>
<comment type="caution">
    <text evidence="2">The sequence shown here is derived from an EMBL/GenBank/DDBJ whole genome shotgun (WGS) entry which is preliminary data.</text>
</comment>
<evidence type="ECO:0000259" key="1">
    <source>
        <dbReference type="PROSITE" id="PS51746"/>
    </source>
</evidence>
<dbReference type="Gene3D" id="3.60.40.10">
    <property type="entry name" value="PPM-type phosphatase domain"/>
    <property type="match status" value="1"/>
</dbReference>
<proteinExistence type="predicted"/>
<evidence type="ECO:0000313" key="2">
    <source>
        <dbReference type="EMBL" id="MTW14475.1"/>
    </source>
</evidence>
<reference evidence="2 3" key="1">
    <citation type="submission" date="2019-11" db="EMBL/GenBank/DDBJ databases">
        <title>Type strains purchased from KCTC, JCM and DSMZ.</title>
        <authorList>
            <person name="Lu H."/>
        </authorList>
    </citation>
    <scope>NUCLEOTIDE SEQUENCE [LARGE SCALE GENOMIC DNA]</scope>
    <source>
        <strain evidence="2 3">JCM 31587</strain>
    </source>
</reference>
<sequence>MSTYKIEAGTAQHIGSRPQQNDRVALFTAPKAPGYVLAVLADGISGGATGSEQVLHTAKTLFDEYRASETVSLPRLEELLREIAHDVHQILVMDPRTGASEPQSSMVLMVLTPDRQAAWAVVGDSRLYRFDHKECVGRSGDAEYVAHLMETEKLPEESARKHRQAKLLNNVLGNKHREPFVVFGVQENLKAGDAFLLCSDGLWSYFADVELASVIAKKSPREAAEMLINKARERAQGKGDNCSMAIIKLVAPPKEEVNYTVQKMRKAI</sequence>
<keyword evidence="3" id="KW-1185">Reference proteome</keyword>
<organism evidence="2 3">
    <name type="scientific">Massilia eburnea</name>
    <dbReference type="NCBI Taxonomy" id="1776165"/>
    <lineage>
        <taxon>Bacteria</taxon>
        <taxon>Pseudomonadati</taxon>
        <taxon>Pseudomonadota</taxon>
        <taxon>Betaproteobacteria</taxon>
        <taxon>Burkholderiales</taxon>
        <taxon>Oxalobacteraceae</taxon>
        <taxon>Telluria group</taxon>
        <taxon>Massilia</taxon>
    </lineage>
</organism>
<gene>
    <name evidence="2" type="ORF">GM658_28060</name>
</gene>
<name>A0A6L6QQK4_9BURK</name>
<dbReference type="Pfam" id="PF13672">
    <property type="entry name" value="PP2C_2"/>
    <property type="match status" value="1"/>
</dbReference>
<dbReference type="RefSeq" id="WP_155457414.1">
    <property type="nucleotide sequence ID" value="NZ_WNKX01000047.1"/>
</dbReference>
<protein>
    <submittedName>
        <fullName evidence="2">Serine/threonine-protein phosphatase</fullName>
    </submittedName>
</protein>
<dbReference type="SMART" id="SM00332">
    <property type="entry name" value="PP2Cc"/>
    <property type="match status" value="1"/>
</dbReference>
<dbReference type="Proteomes" id="UP000472320">
    <property type="component" value="Unassembled WGS sequence"/>
</dbReference>
<dbReference type="EMBL" id="WNKX01000047">
    <property type="protein sequence ID" value="MTW14475.1"/>
    <property type="molecule type" value="Genomic_DNA"/>
</dbReference>
<dbReference type="InterPro" id="IPR036457">
    <property type="entry name" value="PPM-type-like_dom_sf"/>
</dbReference>
<dbReference type="InterPro" id="IPR001932">
    <property type="entry name" value="PPM-type_phosphatase-like_dom"/>
</dbReference>